<proteinExistence type="inferred from homology"/>
<sequence length="738" mass="80787">MSPSGAHGQLLPPQIDEGDPPQKIRLLLAEMVPTPGRLRNTLLLLVQAMLTIIIGETFRVPELPILVVISFFLSGNDAASNASTALMGGLTMIVGTGLTIVLLMMSLSEPAIRLPCMLLLTLGAGFLSQAATMGPLLNILLFWIVYMAMNADLLQSAGSLVDGYVGNTTDSVVPDSLFMPPEEAILHLLLWIGVLFLIALFLLVFINKIAGHDPLVALRSGLAGRLSAIVSACSDDPVQKKQGLSAVNRFASEGVAGLRQAHDLTARLHPELPRHRTGIAIIRTMARLVMIFVEWSRLYSGHNKDFTRDISCLARLCADVLRNRKVFLPALERETTDLIAQAEVFRDNPLYYPLALEMARCLTLIRALLLKPDVSAHEFAPDVKAAARAYFKPDAFTNPAYTQAAMRIALSVSVCYAITRFTSWPGIQTCVVTCFLVSLETLGDSVHKMILRVIGALIGAASGIVTILVFMPYMTDCTDLLLAIIPVTFLAGWVKSGSPRISYAGVQIALAYFMTLLHGYGPTLDMEAGRDRVVGILIGNVVVYIIATLFWPVSVTDRARRHLVSAIRGLGDLVICRRSNPEKLVDIAQEIEREKFGKALAAVRSSMANAPMELSGIRNTDGVCQIDTRIITHIQMLAVPVAILADIYVPVSDDAFGHMEKLKNWFDTFAQWVSDGQGTEQLYSQLPKPPYLPDDPQREAWFFVLNQRVQYILHNLLPASDCISEGSKPFLNTSEISL</sequence>
<feature type="domain" description="Integral membrane bound transporter" evidence="8">
    <location>
        <begin position="415"/>
        <end position="545"/>
    </location>
</feature>
<evidence type="ECO:0000256" key="7">
    <source>
        <dbReference type="SAM" id="Phobius"/>
    </source>
</evidence>
<evidence type="ECO:0000256" key="6">
    <source>
        <dbReference type="ARBA" id="ARBA00043993"/>
    </source>
</evidence>
<comment type="subcellular location">
    <subcellularLocation>
        <location evidence="1">Cell membrane</location>
        <topology evidence="1">Multi-pass membrane protein</topology>
    </subcellularLocation>
</comment>
<evidence type="ECO:0000256" key="5">
    <source>
        <dbReference type="ARBA" id="ARBA00023136"/>
    </source>
</evidence>
<evidence type="ECO:0000256" key="2">
    <source>
        <dbReference type="ARBA" id="ARBA00022475"/>
    </source>
</evidence>
<feature type="transmembrane region" description="Helical" evidence="7">
    <location>
        <begin position="477"/>
        <end position="494"/>
    </location>
</feature>
<organism evidence="9 10">
    <name type="scientific">Acetobacter thailandicus</name>
    <dbReference type="NCBI Taxonomy" id="1502842"/>
    <lineage>
        <taxon>Bacteria</taxon>
        <taxon>Pseudomonadati</taxon>
        <taxon>Pseudomonadota</taxon>
        <taxon>Alphaproteobacteria</taxon>
        <taxon>Acetobacterales</taxon>
        <taxon>Acetobacteraceae</taxon>
        <taxon>Acetobacter</taxon>
    </lineage>
</organism>
<keyword evidence="2" id="KW-1003">Cell membrane</keyword>
<keyword evidence="5 7" id="KW-0472">Membrane</keyword>
<keyword evidence="4 7" id="KW-1133">Transmembrane helix</keyword>
<evidence type="ECO:0000256" key="3">
    <source>
        <dbReference type="ARBA" id="ARBA00022692"/>
    </source>
</evidence>
<feature type="transmembrane region" description="Helical" evidence="7">
    <location>
        <begin position="117"/>
        <end position="146"/>
    </location>
</feature>
<dbReference type="RefSeq" id="WP_173558967.1">
    <property type="nucleotide sequence ID" value="NZ_JAPIUZ010000001.1"/>
</dbReference>
<feature type="transmembrane region" description="Helical" evidence="7">
    <location>
        <begin position="533"/>
        <end position="553"/>
    </location>
</feature>
<feature type="transmembrane region" description="Helical" evidence="7">
    <location>
        <begin position="184"/>
        <end position="206"/>
    </location>
</feature>
<evidence type="ECO:0000256" key="1">
    <source>
        <dbReference type="ARBA" id="ARBA00004651"/>
    </source>
</evidence>
<comment type="similarity">
    <text evidence="6">Belongs to the YccS/YhfK family.</text>
</comment>
<comment type="caution">
    <text evidence="9">The sequence shown here is derived from an EMBL/GenBank/DDBJ whole genome shotgun (WGS) entry which is preliminary data.</text>
</comment>
<gene>
    <name evidence="9" type="ORF">OQ497_04245</name>
</gene>
<dbReference type="EMBL" id="JAPIUZ010000001">
    <property type="protein sequence ID" value="MCX2563173.1"/>
    <property type="molecule type" value="Genomic_DNA"/>
</dbReference>
<keyword evidence="3 7" id="KW-0812">Transmembrane</keyword>
<dbReference type="PANTHER" id="PTHR30509">
    <property type="entry name" value="P-HYDROXYBENZOIC ACID EFFLUX PUMP SUBUNIT-RELATED"/>
    <property type="match status" value="1"/>
</dbReference>
<protein>
    <submittedName>
        <fullName evidence="9">FUSC family protein</fullName>
    </submittedName>
</protein>
<dbReference type="Pfam" id="PF13515">
    <property type="entry name" value="FUSC_2"/>
    <property type="match status" value="1"/>
</dbReference>
<name>A0ABT3QD06_9PROT</name>
<keyword evidence="10" id="KW-1185">Reference proteome</keyword>
<dbReference type="Proteomes" id="UP001301152">
    <property type="component" value="Unassembled WGS sequence"/>
</dbReference>
<accession>A0ABT3QD06</accession>
<evidence type="ECO:0000313" key="9">
    <source>
        <dbReference type="EMBL" id="MCX2563173.1"/>
    </source>
</evidence>
<reference evidence="9 10" key="1">
    <citation type="submission" date="2022-11" db="EMBL/GenBank/DDBJ databases">
        <title>Genome sequencing of Acetobacter type strain.</title>
        <authorList>
            <person name="Heo J."/>
            <person name="Lee D."/>
            <person name="Han B.-H."/>
            <person name="Hong S.-B."/>
            <person name="Kwon S.-W."/>
        </authorList>
    </citation>
    <scope>NUCLEOTIDE SEQUENCE [LARGE SCALE GENOMIC DNA]</scope>
    <source>
        <strain evidence="9 10">KACC 21253</strain>
    </source>
</reference>
<feature type="transmembrane region" description="Helical" evidence="7">
    <location>
        <begin position="501"/>
        <end position="521"/>
    </location>
</feature>
<evidence type="ECO:0000313" key="10">
    <source>
        <dbReference type="Proteomes" id="UP001301152"/>
    </source>
</evidence>
<feature type="transmembrane region" description="Helical" evidence="7">
    <location>
        <begin position="85"/>
        <end position="105"/>
    </location>
</feature>
<evidence type="ECO:0000259" key="8">
    <source>
        <dbReference type="Pfam" id="PF13515"/>
    </source>
</evidence>
<dbReference type="PANTHER" id="PTHR30509:SF9">
    <property type="entry name" value="MULTIDRUG RESISTANCE PROTEIN MDTO"/>
    <property type="match status" value="1"/>
</dbReference>
<evidence type="ECO:0000256" key="4">
    <source>
        <dbReference type="ARBA" id="ARBA00022989"/>
    </source>
</evidence>
<dbReference type="InterPro" id="IPR049453">
    <property type="entry name" value="Memb_transporter_dom"/>
</dbReference>
<feature type="transmembrane region" description="Helical" evidence="7">
    <location>
        <begin position="449"/>
        <end position="471"/>
    </location>
</feature>